<protein>
    <submittedName>
        <fullName evidence="2">Uncharacterized protein</fullName>
    </submittedName>
</protein>
<evidence type="ECO:0000313" key="2">
    <source>
        <dbReference type="EMBL" id="TWT34933.1"/>
    </source>
</evidence>
<dbReference type="EMBL" id="SJPF01000002">
    <property type="protein sequence ID" value="TWT34933.1"/>
    <property type="molecule type" value="Genomic_DNA"/>
</dbReference>
<proteinExistence type="predicted"/>
<dbReference type="Proteomes" id="UP000318878">
    <property type="component" value="Unassembled WGS sequence"/>
</dbReference>
<name>A0A5C5VAD7_9BACT</name>
<sequence>MIERAAHREKKKTAVQSTQQPPLMGKDAAAWLMTMRKK</sequence>
<gene>
    <name evidence="2" type="ORF">Enr8_23490</name>
</gene>
<organism evidence="2 3">
    <name type="scientific">Blastopirellula retiformator</name>
    <dbReference type="NCBI Taxonomy" id="2527970"/>
    <lineage>
        <taxon>Bacteria</taxon>
        <taxon>Pseudomonadati</taxon>
        <taxon>Planctomycetota</taxon>
        <taxon>Planctomycetia</taxon>
        <taxon>Pirellulales</taxon>
        <taxon>Pirellulaceae</taxon>
        <taxon>Blastopirellula</taxon>
    </lineage>
</organism>
<accession>A0A5C5VAD7</accession>
<feature type="region of interest" description="Disordered" evidence="1">
    <location>
        <begin position="1"/>
        <end position="25"/>
    </location>
</feature>
<dbReference type="AlphaFoldDB" id="A0A5C5VAD7"/>
<reference evidence="2 3" key="1">
    <citation type="submission" date="2019-02" db="EMBL/GenBank/DDBJ databases">
        <title>Deep-cultivation of Planctomycetes and their phenomic and genomic characterization uncovers novel biology.</title>
        <authorList>
            <person name="Wiegand S."/>
            <person name="Jogler M."/>
            <person name="Boedeker C."/>
            <person name="Pinto D."/>
            <person name="Vollmers J."/>
            <person name="Rivas-Marin E."/>
            <person name="Kohn T."/>
            <person name="Peeters S.H."/>
            <person name="Heuer A."/>
            <person name="Rast P."/>
            <person name="Oberbeckmann S."/>
            <person name="Bunk B."/>
            <person name="Jeske O."/>
            <person name="Meyerdierks A."/>
            <person name="Storesund J.E."/>
            <person name="Kallscheuer N."/>
            <person name="Luecker S."/>
            <person name="Lage O.M."/>
            <person name="Pohl T."/>
            <person name="Merkel B.J."/>
            <person name="Hornburger P."/>
            <person name="Mueller R.-W."/>
            <person name="Bruemmer F."/>
            <person name="Labrenz M."/>
            <person name="Spormann A.M."/>
            <person name="Op Den Camp H."/>
            <person name="Overmann J."/>
            <person name="Amann R."/>
            <person name="Jetten M.S.M."/>
            <person name="Mascher T."/>
            <person name="Medema M.H."/>
            <person name="Devos D.P."/>
            <person name="Kaster A.-K."/>
            <person name="Ovreas L."/>
            <person name="Rohde M."/>
            <person name="Galperin M.Y."/>
            <person name="Jogler C."/>
        </authorList>
    </citation>
    <scope>NUCLEOTIDE SEQUENCE [LARGE SCALE GENOMIC DNA]</scope>
    <source>
        <strain evidence="2 3">Enr8</strain>
    </source>
</reference>
<comment type="caution">
    <text evidence="2">The sequence shown here is derived from an EMBL/GenBank/DDBJ whole genome shotgun (WGS) entry which is preliminary data.</text>
</comment>
<evidence type="ECO:0000313" key="3">
    <source>
        <dbReference type="Proteomes" id="UP000318878"/>
    </source>
</evidence>
<keyword evidence="3" id="KW-1185">Reference proteome</keyword>
<evidence type="ECO:0000256" key="1">
    <source>
        <dbReference type="SAM" id="MobiDB-lite"/>
    </source>
</evidence>